<dbReference type="Proteomes" id="UP000027222">
    <property type="component" value="Unassembled WGS sequence"/>
</dbReference>
<feature type="signal peptide" evidence="3">
    <location>
        <begin position="1"/>
        <end position="21"/>
    </location>
</feature>
<dbReference type="Gene3D" id="2.40.40.10">
    <property type="entry name" value="RlpA-like domain"/>
    <property type="match status" value="1"/>
</dbReference>
<dbReference type="STRING" id="685588.A0A067T5F2"/>
<protein>
    <recommendedName>
        <fullName evidence="6">RlpA-like protein double-psi beta-barrel domain-containing protein</fullName>
    </recommendedName>
</protein>
<dbReference type="PANTHER" id="PTHR31836:SF28">
    <property type="entry name" value="SRCR DOMAIN-CONTAINING PROTEIN-RELATED"/>
    <property type="match status" value="1"/>
</dbReference>
<gene>
    <name evidence="4" type="ORF">GALMADRAFT_249089</name>
</gene>
<dbReference type="InterPro" id="IPR051477">
    <property type="entry name" value="Expansin_CellWall"/>
</dbReference>
<dbReference type="SUPFAM" id="SSF50685">
    <property type="entry name" value="Barwin-like endoglucanases"/>
    <property type="match status" value="1"/>
</dbReference>
<sequence length="249" mass="25932">MFSNILSVSLLACFLSIPVSASIGSHAPAILRRHHELALRSDGDVELFKRFSGARWSFYNTETGNAGSCGHFLTNGGFTVAVNQAQMNSGFCGKTIRMTYGGRSTTATVQDTCPGCPYAGLDLSPGLFSFFADQGAGIIYGEWEFTDGSGAPPPPPPPKPTTHKVTPTSTWHPPPSTSSKPRPTSTSHSSSSTSKSSVSSTATIDYLSGPASGLAIPTGTVPQGQTSNLETLNQIFVQMGGIVVAGANI</sequence>
<dbReference type="OrthoDB" id="623670at2759"/>
<keyword evidence="1 3" id="KW-0732">Signal</keyword>
<proteinExistence type="predicted"/>
<evidence type="ECO:0000313" key="5">
    <source>
        <dbReference type="Proteomes" id="UP000027222"/>
    </source>
</evidence>
<evidence type="ECO:0000256" key="1">
    <source>
        <dbReference type="ARBA" id="ARBA00022729"/>
    </source>
</evidence>
<feature type="compositionally biased region" description="Low complexity" evidence="2">
    <location>
        <begin position="163"/>
        <end position="200"/>
    </location>
</feature>
<keyword evidence="5" id="KW-1185">Reference proteome</keyword>
<organism evidence="4 5">
    <name type="scientific">Galerina marginata (strain CBS 339.88)</name>
    <dbReference type="NCBI Taxonomy" id="685588"/>
    <lineage>
        <taxon>Eukaryota</taxon>
        <taxon>Fungi</taxon>
        <taxon>Dikarya</taxon>
        <taxon>Basidiomycota</taxon>
        <taxon>Agaricomycotina</taxon>
        <taxon>Agaricomycetes</taxon>
        <taxon>Agaricomycetidae</taxon>
        <taxon>Agaricales</taxon>
        <taxon>Agaricineae</taxon>
        <taxon>Strophariaceae</taxon>
        <taxon>Galerina</taxon>
    </lineage>
</organism>
<dbReference type="CDD" id="cd22191">
    <property type="entry name" value="DPBB_RlpA_EXP_N-like"/>
    <property type="match status" value="1"/>
</dbReference>
<reference evidence="5" key="1">
    <citation type="journal article" date="2014" name="Proc. Natl. Acad. Sci. U.S.A.">
        <title>Extensive sampling of basidiomycete genomes demonstrates inadequacy of the white-rot/brown-rot paradigm for wood decay fungi.</title>
        <authorList>
            <person name="Riley R."/>
            <person name="Salamov A.A."/>
            <person name="Brown D.W."/>
            <person name="Nagy L.G."/>
            <person name="Floudas D."/>
            <person name="Held B.W."/>
            <person name="Levasseur A."/>
            <person name="Lombard V."/>
            <person name="Morin E."/>
            <person name="Otillar R."/>
            <person name="Lindquist E.A."/>
            <person name="Sun H."/>
            <person name="LaButti K.M."/>
            <person name="Schmutz J."/>
            <person name="Jabbour D."/>
            <person name="Luo H."/>
            <person name="Baker S.E."/>
            <person name="Pisabarro A.G."/>
            <person name="Walton J.D."/>
            <person name="Blanchette R.A."/>
            <person name="Henrissat B."/>
            <person name="Martin F."/>
            <person name="Cullen D."/>
            <person name="Hibbett D.S."/>
            <person name="Grigoriev I.V."/>
        </authorList>
    </citation>
    <scope>NUCLEOTIDE SEQUENCE [LARGE SCALE GENOMIC DNA]</scope>
    <source>
        <strain evidence="5">CBS 339.88</strain>
    </source>
</reference>
<dbReference type="EMBL" id="KL142381">
    <property type="protein sequence ID" value="KDR75154.1"/>
    <property type="molecule type" value="Genomic_DNA"/>
</dbReference>
<accession>A0A067T5F2</accession>
<dbReference type="InterPro" id="IPR036908">
    <property type="entry name" value="RlpA-like_sf"/>
</dbReference>
<evidence type="ECO:0000256" key="2">
    <source>
        <dbReference type="SAM" id="MobiDB-lite"/>
    </source>
</evidence>
<feature type="chain" id="PRO_5001648899" description="RlpA-like protein double-psi beta-barrel domain-containing protein" evidence="3">
    <location>
        <begin position="22"/>
        <end position="249"/>
    </location>
</feature>
<feature type="compositionally biased region" description="Pro residues" evidence="2">
    <location>
        <begin position="151"/>
        <end position="160"/>
    </location>
</feature>
<feature type="region of interest" description="Disordered" evidence="2">
    <location>
        <begin position="143"/>
        <end position="200"/>
    </location>
</feature>
<name>A0A067T5F2_GALM3</name>
<evidence type="ECO:0000313" key="4">
    <source>
        <dbReference type="EMBL" id="KDR75154.1"/>
    </source>
</evidence>
<dbReference type="AlphaFoldDB" id="A0A067T5F2"/>
<evidence type="ECO:0000256" key="3">
    <source>
        <dbReference type="SAM" id="SignalP"/>
    </source>
</evidence>
<evidence type="ECO:0008006" key="6">
    <source>
        <dbReference type="Google" id="ProtNLM"/>
    </source>
</evidence>
<dbReference type="HOGENOM" id="CLU_047639_0_1_1"/>
<dbReference type="PANTHER" id="PTHR31836">
    <property type="match status" value="1"/>
</dbReference>